<dbReference type="CDD" id="cd00093">
    <property type="entry name" value="HTH_XRE"/>
    <property type="match status" value="1"/>
</dbReference>
<accession>A0A1I3VWB0</accession>
<evidence type="ECO:0000259" key="1">
    <source>
        <dbReference type="PROSITE" id="PS50943"/>
    </source>
</evidence>
<dbReference type="Proteomes" id="UP000183299">
    <property type="component" value="Unassembled WGS sequence"/>
</dbReference>
<dbReference type="PROSITE" id="PS50943">
    <property type="entry name" value="HTH_CROC1"/>
    <property type="match status" value="1"/>
</dbReference>
<dbReference type="EMBL" id="FORY01000017">
    <property type="protein sequence ID" value="SFJ98421.1"/>
    <property type="molecule type" value="Genomic_DNA"/>
</dbReference>
<keyword evidence="3" id="KW-1185">Reference proteome</keyword>
<sequence>MFQTIKRALMAEEVICVILCIFDKMCTNVNRNISMTRKTADLFVGIGARLAITRNEIGLPQSDMAKEIGVSLRAYHSYEKGNRGLPIEALVAIHDKFRADVTWILLGNKSVRVEHDINALEEFETSLDQYLVKHGIRIKSEKRGAIVARWYRSLTDGNEIKMEDVHTWIELLRE</sequence>
<name>A0A1I3VWB0_9RHOB</name>
<gene>
    <name evidence="2" type="ORF">SAMN04488138_11767</name>
</gene>
<dbReference type="InterPro" id="IPR001387">
    <property type="entry name" value="Cro/C1-type_HTH"/>
</dbReference>
<evidence type="ECO:0000313" key="3">
    <source>
        <dbReference type="Proteomes" id="UP000183299"/>
    </source>
</evidence>
<dbReference type="STRING" id="576117.SAMN04488138_11767"/>
<dbReference type="GeneID" id="98666516"/>
<dbReference type="SUPFAM" id="SSF47413">
    <property type="entry name" value="lambda repressor-like DNA-binding domains"/>
    <property type="match status" value="1"/>
</dbReference>
<dbReference type="AlphaFoldDB" id="A0A1I3VWB0"/>
<dbReference type="SMART" id="SM00530">
    <property type="entry name" value="HTH_XRE"/>
    <property type="match status" value="1"/>
</dbReference>
<dbReference type="GO" id="GO:0003677">
    <property type="term" value="F:DNA binding"/>
    <property type="evidence" value="ECO:0007669"/>
    <property type="project" value="InterPro"/>
</dbReference>
<feature type="domain" description="HTH cro/C1-type" evidence="1">
    <location>
        <begin position="50"/>
        <end position="104"/>
    </location>
</feature>
<reference evidence="2 3" key="1">
    <citation type="submission" date="2016-10" db="EMBL/GenBank/DDBJ databases">
        <authorList>
            <person name="de Groot N.N."/>
        </authorList>
    </citation>
    <scope>NUCLEOTIDE SEQUENCE [LARGE SCALE GENOMIC DNA]</scope>
    <source>
        <strain evidence="2 3">CGMCC 1.8891</strain>
    </source>
</reference>
<organism evidence="2 3">
    <name type="scientific">Celeribacter halophilus</name>
    <dbReference type="NCBI Taxonomy" id="576117"/>
    <lineage>
        <taxon>Bacteria</taxon>
        <taxon>Pseudomonadati</taxon>
        <taxon>Pseudomonadota</taxon>
        <taxon>Alphaproteobacteria</taxon>
        <taxon>Rhodobacterales</taxon>
        <taxon>Roseobacteraceae</taxon>
        <taxon>Celeribacter</taxon>
    </lineage>
</organism>
<evidence type="ECO:0000313" key="2">
    <source>
        <dbReference type="EMBL" id="SFJ98421.1"/>
    </source>
</evidence>
<protein>
    <submittedName>
        <fullName evidence="2">Transcriptional regulator, contains XRE-family HTH domain</fullName>
    </submittedName>
</protein>
<dbReference type="Gene3D" id="1.10.260.40">
    <property type="entry name" value="lambda repressor-like DNA-binding domains"/>
    <property type="match status" value="1"/>
</dbReference>
<dbReference type="RefSeq" id="WP_231730508.1">
    <property type="nucleotide sequence ID" value="NZ_FORY01000017.1"/>
</dbReference>
<dbReference type="Pfam" id="PF01381">
    <property type="entry name" value="HTH_3"/>
    <property type="match status" value="1"/>
</dbReference>
<proteinExistence type="predicted"/>
<dbReference type="InterPro" id="IPR010982">
    <property type="entry name" value="Lambda_DNA-bd_dom_sf"/>
</dbReference>